<reference evidence="2" key="1">
    <citation type="submission" date="2019-02" db="EMBL/GenBank/DDBJ databases">
        <authorList>
            <person name="Gruber-Vodicka R. H."/>
            <person name="Seah K. B. B."/>
        </authorList>
    </citation>
    <scope>NUCLEOTIDE SEQUENCE</scope>
    <source>
        <strain evidence="2">BECK_BZ126</strain>
    </source>
</reference>
<keyword evidence="1" id="KW-1133">Transmembrane helix</keyword>
<feature type="transmembrane region" description="Helical" evidence="1">
    <location>
        <begin position="95"/>
        <end position="116"/>
    </location>
</feature>
<gene>
    <name evidence="2" type="ORF">BECKTC1821F_GA0114240_100247</name>
</gene>
<evidence type="ECO:0000256" key="1">
    <source>
        <dbReference type="SAM" id="Phobius"/>
    </source>
</evidence>
<sequence length="119" mass="13358">MTAIIEPLANSLASLEFVLAYLAFGFAAAGLANASRHRWEDLALTTHLNEQLHIKAKDQARQDFHHWFIWMIGVSVAAETLIVLSLCFDRSASRFLLCLSLAVVTFGSAFFIKAYLRER</sequence>
<feature type="transmembrane region" description="Helical" evidence="1">
    <location>
        <begin position="67"/>
        <end position="88"/>
    </location>
</feature>
<accession>A0A450ZHG0</accession>
<protein>
    <submittedName>
        <fullName evidence="2">Uncharacterized protein</fullName>
    </submittedName>
</protein>
<proteinExistence type="predicted"/>
<organism evidence="2">
    <name type="scientific">Candidatus Kentrum sp. TC</name>
    <dbReference type="NCBI Taxonomy" id="2126339"/>
    <lineage>
        <taxon>Bacteria</taxon>
        <taxon>Pseudomonadati</taxon>
        <taxon>Pseudomonadota</taxon>
        <taxon>Gammaproteobacteria</taxon>
        <taxon>Candidatus Kentrum</taxon>
    </lineage>
</organism>
<feature type="transmembrane region" description="Helical" evidence="1">
    <location>
        <begin position="12"/>
        <end position="32"/>
    </location>
</feature>
<keyword evidence="1" id="KW-0472">Membrane</keyword>
<keyword evidence="1" id="KW-0812">Transmembrane</keyword>
<evidence type="ECO:0000313" key="2">
    <source>
        <dbReference type="EMBL" id="VFK53209.1"/>
    </source>
</evidence>
<dbReference type="EMBL" id="CAADFW010000002">
    <property type="protein sequence ID" value="VFK53209.1"/>
    <property type="molecule type" value="Genomic_DNA"/>
</dbReference>
<dbReference type="AlphaFoldDB" id="A0A450ZHG0"/>
<name>A0A450ZHG0_9GAMM</name>